<keyword evidence="2" id="KW-0540">Nuclease</keyword>
<dbReference type="EMBL" id="BK059102">
    <property type="protein sequence ID" value="DAE30072.1"/>
    <property type="molecule type" value="Genomic_DNA"/>
</dbReference>
<dbReference type="SUPFAM" id="SSF82771">
    <property type="entry name" value="GIY-YIG endonuclease"/>
    <property type="match status" value="1"/>
</dbReference>
<feature type="domain" description="GIY-YIG" evidence="1">
    <location>
        <begin position="11"/>
        <end position="96"/>
    </location>
</feature>
<keyword evidence="2" id="KW-0378">Hydrolase</keyword>
<evidence type="ECO:0000259" key="1">
    <source>
        <dbReference type="PROSITE" id="PS50164"/>
    </source>
</evidence>
<dbReference type="InterPro" id="IPR035901">
    <property type="entry name" value="GIY-YIG_endonuc_sf"/>
</dbReference>
<sequence length="199" mass="23233">MNDLFEIPETESNGVYAILNAEENRVYVGQTSNLRKRATQHMNALKNGNHQNILLNFDRNKKFYFKIILENVKNPEILPFLEKIYMQVYINLGYQLYNLSPKNSLKSCRLYDEIGLSSYEYFRSPDFAKDVFCNPNIAYFIVEKGENDEFVFSEPIEKALPAIEKADKMYLSGKDIYAVVLSTTKNNEPFKILKMEKSY</sequence>
<accession>A0A8S5RFB7</accession>
<proteinExistence type="predicted"/>
<organism evidence="2">
    <name type="scientific">virus sp. ctQmo6</name>
    <dbReference type="NCBI Taxonomy" id="2827990"/>
    <lineage>
        <taxon>Viruses</taxon>
    </lineage>
</organism>
<dbReference type="GO" id="GO:0004519">
    <property type="term" value="F:endonuclease activity"/>
    <property type="evidence" value="ECO:0007669"/>
    <property type="project" value="UniProtKB-KW"/>
</dbReference>
<keyword evidence="2" id="KW-0255">Endonuclease</keyword>
<dbReference type="Pfam" id="PF01541">
    <property type="entry name" value="GIY-YIG"/>
    <property type="match status" value="1"/>
</dbReference>
<protein>
    <submittedName>
        <fullName evidence="2">Intron associated endonuclease</fullName>
    </submittedName>
</protein>
<dbReference type="Gene3D" id="3.40.1440.10">
    <property type="entry name" value="GIY-YIG endonuclease"/>
    <property type="match status" value="1"/>
</dbReference>
<dbReference type="PROSITE" id="PS50164">
    <property type="entry name" value="GIY_YIG"/>
    <property type="match status" value="1"/>
</dbReference>
<dbReference type="InterPro" id="IPR000305">
    <property type="entry name" value="GIY-YIG_endonuc"/>
</dbReference>
<name>A0A8S5RFB7_9VIRU</name>
<evidence type="ECO:0000313" key="2">
    <source>
        <dbReference type="EMBL" id="DAE30072.1"/>
    </source>
</evidence>
<dbReference type="SMART" id="SM00465">
    <property type="entry name" value="GIYc"/>
    <property type="match status" value="1"/>
</dbReference>
<reference evidence="2" key="1">
    <citation type="journal article" date="2021" name="Proc. Natl. Acad. Sci. U.S.A.">
        <title>A Catalog of Tens of Thousands of Viruses from Human Metagenomes Reveals Hidden Associations with Chronic Diseases.</title>
        <authorList>
            <person name="Tisza M.J."/>
            <person name="Buck C.B."/>
        </authorList>
    </citation>
    <scope>NUCLEOTIDE SEQUENCE</scope>
    <source>
        <strain evidence="2">CtQmo6</strain>
    </source>
</reference>